<dbReference type="GeneTree" id="ENSGT00390000014380"/>
<proteinExistence type="inferred from homology"/>
<dbReference type="Ensembl" id="ENSSDUT00000005010.1">
    <property type="protein sequence ID" value="ENSSDUP00000004909.1"/>
    <property type="gene ID" value="ENSSDUG00000003145.1"/>
</dbReference>
<dbReference type="SMART" id="SM00589">
    <property type="entry name" value="PRY"/>
    <property type="match status" value="1"/>
</dbReference>
<evidence type="ECO:0000259" key="7">
    <source>
        <dbReference type="PROSITE" id="PS50188"/>
    </source>
</evidence>
<dbReference type="InterPro" id="IPR056072">
    <property type="entry name" value="SNTX_MACPF/CDC-like_dom"/>
</dbReference>
<evidence type="ECO:0000256" key="1">
    <source>
        <dbReference type="ARBA" id="ARBA00004613"/>
    </source>
</evidence>
<keyword evidence="6" id="KW-0204">Cytolysis</keyword>
<reference evidence="8" key="1">
    <citation type="submission" date="2025-08" db="UniProtKB">
        <authorList>
            <consortium name="Ensembl"/>
        </authorList>
    </citation>
    <scope>IDENTIFICATION</scope>
</reference>
<dbReference type="InterPro" id="IPR001870">
    <property type="entry name" value="B30.2/SPRY"/>
</dbReference>
<keyword evidence="3" id="KW-0964">Secreted</keyword>
<dbReference type="SUPFAM" id="SSF49899">
    <property type="entry name" value="Concanavalin A-like lectins/glucanases"/>
    <property type="match status" value="1"/>
</dbReference>
<dbReference type="InterPro" id="IPR006574">
    <property type="entry name" value="PRY"/>
</dbReference>
<dbReference type="Pfam" id="PF24674">
    <property type="entry name" value="MACPF_SNTX"/>
    <property type="match status" value="1"/>
</dbReference>
<accession>A0A3B4TFG6</accession>
<dbReference type="GO" id="GO:0031640">
    <property type="term" value="P:killing of cells of another organism"/>
    <property type="evidence" value="ECO:0007669"/>
    <property type="project" value="UniProtKB-KW"/>
</dbReference>
<dbReference type="Pfam" id="PF18078">
    <property type="entry name" value="Thioredoxin_11"/>
    <property type="match status" value="1"/>
</dbReference>
<reference evidence="8" key="2">
    <citation type="submission" date="2025-09" db="UniProtKB">
        <authorList>
            <consortium name="Ensembl"/>
        </authorList>
    </citation>
    <scope>IDENTIFICATION</scope>
</reference>
<name>A0A3B4TFG6_SERDU</name>
<evidence type="ECO:0000256" key="2">
    <source>
        <dbReference type="ARBA" id="ARBA00006480"/>
    </source>
</evidence>
<comment type="subcellular location">
    <subcellularLocation>
        <location evidence="1">Secreted</location>
    </subcellularLocation>
</comment>
<dbReference type="InterPro" id="IPR048997">
    <property type="entry name" value="Stonustoxin-like_helical"/>
</dbReference>
<sequence length="711" mass="81434">MASDNLEVAALGRPFTLGMLYDACRDKLIPGVKLWEDSTLQDHIQESPQHTSKVDISLSDSIEDRSSLLSVEGSLKASFLGGLVEVGGSGTYLKDQKKYFNQSRVTLSYRATTTFKQLVITRLGKKDRQQQSVIKQGLATHIVTGILYGANAFFVFDSEMLDAKSVHDTQVSMQAVLKKIPSFDGGMNARFQLCDTEKTITKKFSCTFYGDFLLDDNPQTFEAALTSFAQLPKLLKEEKKRNSVPLKVWLMPLICLDPEAVKLTREISDGLLDDIQKALNLFSILDMKSNECAEHKAVEKFLHIQEKMKKFKDLCNRYRSKLQNKLKKKLPAIRAGAEPESSLKKYIEERERSPFSTDKLKKWMDYKEKEINVINICLKIIDKTKVKIVSNENELEREAFARGVDDALCFDFTFVESGDAYLDVLDNYLRSPKSGNTIEIKGYPLSNAREEMINKAETFRDLAKALRNNSRFRFLVAAMANKKYKGATIYHYRQGNLVTDNFIKPDIPDVKAVKNRRHLLWYAYDLTLNPKTANNYLILSEGNKMATCADWQQYPDDPCRFDKHCQVLCTEALKGRHYWEVEWSIGDNDEVGVAVAYDRIGRKGGGPASRLGHNNVSWYFGHRYGLYAWHNAKEYCGPLTQGDCRKVGVYLDWNAGTLSFYRVSSNRLSHLYTFKTRFTEAVYPAVWIWVNSNFVYLTTQRPFHFYFYLSC</sequence>
<evidence type="ECO:0000256" key="3">
    <source>
        <dbReference type="ARBA" id="ARBA00022525"/>
    </source>
</evidence>
<dbReference type="Pfam" id="PF13765">
    <property type="entry name" value="PRY"/>
    <property type="match status" value="1"/>
</dbReference>
<dbReference type="STRING" id="41447.ENSSDUP00000004909"/>
<dbReference type="Pfam" id="PF21109">
    <property type="entry name" value="Stonustoxin_helical"/>
    <property type="match status" value="1"/>
</dbReference>
<dbReference type="Pfam" id="PF00622">
    <property type="entry name" value="SPRY"/>
    <property type="match status" value="1"/>
</dbReference>
<dbReference type="CDD" id="cd16040">
    <property type="entry name" value="SPRY_PRY_SNTX"/>
    <property type="match status" value="1"/>
</dbReference>
<feature type="domain" description="B30.2/SPRY" evidence="7">
    <location>
        <begin position="506"/>
        <end position="704"/>
    </location>
</feature>
<dbReference type="GO" id="GO:0005576">
    <property type="term" value="C:extracellular region"/>
    <property type="evidence" value="ECO:0007669"/>
    <property type="project" value="UniProtKB-SubCell"/>
</dbReference>
<dbReference type="Proteomes" id="UP000261420">
    <property type="component" value="Unplaced"/>
</dbReference>
<evidence type="ECO:0000256" key="4">
    <source>
        <dbReference type="ARBA" id="ARBA00022656"/>
    </source>
</evidence>
<dbReference type="InterPro" id="IPR013320">
    <property type="entry name" value="ConA-like_dom_sf"/>
</dbReference>
<dbReference type="PROSITE" id="PS50188">
    <property type="entry name" value="B302_SPRY"/>
    <property type="match status" value="1"/>
</dbReference>
<dbReference type="InterPro" id="IPR052090">
    <property type="entry name" value="Cytolytic_pore-forming_toxin"/>
</dbReference>
<dbReference type="AlphaFoldDB" id="A0A3B4TFG6"/>
<dbReference type="PRINTS" id="PR01407">
    <property type="entry name" value="BUTYPHLNCDUF"/>
</dbReference>
<dbReference type="GO" id="GO:0090729">
    <property type="term" value="F:toxin activity"/>
    <property type="evidence" value="ECO:0007669"/>
    <property type="project" value="UniProtKB-KW"/>
</dbReference>
<evidence type="ECO:0000256" key="5">
    <source>
        <dbReference type="ARBA" id="ARBA00022735"/>
    </source>
</evidence>
<keyword evidence="5" id="KW-0354">Hemolysis</keyword>
<dbReference type="InterPro" id="IPR040581">
    <property type="entry name" value="Thioredoxin_11"/>
</dbReference>
<comment type="similarity">
    <text evidence="2">Belongs to the SNTX/VTX toxin family.</text>
</comment>
<dbReference type="PANTHER" id="PTHR31594:SF16">
    <property type="entry name" value="SI:CH211-281L24.3"/>
    <property type="match status" value="1"/>
</dbReference>
<evidence type="ECO:0000313" key="9">
    <source>
        <dbReference type="Proteomes" id="UP000261420"/>
    </source>
</evidence>
<dbReference type="InterPro" id="IPR043136">
    <property type="entry name" value="B30.2/SPRY_sf"/>
</dbReference>
<dbReference type="Gene3D" id="2.60.120.920">
    <property type="match status" value="1"/>
</dbReference>
<evidence type="ECO:0000313" key="8">
    <source>
        <dbReference type="Ensembl" id="ENSSDUP00000004909.1"/>
    </source>
</evidence>
<dbReference type="InterPro" id="IPR003877">
    <property type="entry name" value="SPRY_dom"/>
</dbReference>
<dbReference type="InterPro" id="IPR003879">
    <property type="entry name" value="Butyrophylin_SPRY"/>
</dbReference>
<keyword evidence="9" id="KW-1185">Reference proteome</keyword>
<dbReference type="SMART" id="SM00449">
    <property type="entry name" value="SPRY"/>
    <property type="match status" value="1"/>
</dbReference>
<keyword evidence="4" id="KW-0800">Toxin</keyword>
<evidence type="ECO:0000256" key="6">
    <source>
        <dbReference type="ARBA" id="ARBA00022852"/>
    </source>
</evidence>
<dbReference type="PANTHER" id="PTHR31594">
    <property type="entry name" value="AIG1-TYPE G DOMAIN-CONTAINING PROTEIN"/>
    <property type="match status" value="1"/>
</dbReference>
<organism evidence="8 9">
    <name type="scientific">Seriola dumerili</name>
    <name type="common">Greater amberjack</name>
    <name type="synonym">Caranx dumerili</name>
    <dbReference type="NCBI Taxonomy" id="41447"/>
    <lineage>
        <taxon>Eukaryota</taxon>
        <taxon>Metazoa</taxon>
        <taxon>Chordata</taxon>
        <taxon>Craniata</taxon>
        <taxon>Vertebrata</taxon>
        <taxon>Euteleostomi</taxon>
        <taxon>Actinopterygii</taxon>
        <taxon>Neopterygii</taxon>
        <taxon>Teleostei</taxon>
        <taxon>Neoteleostei</taxon>
        <taxon>Acanthomorphata</taxon>
        <taxon>Carangaria</taxon>
        <taxon>Carangiformes</taxon>
        <taxon>Carangidae</taxon>
        <taxon>Seriola</taxon>
    </lineage>
</organism>
<protein>
    <submittedName>
        <fullName evidence="8">Stonustoxin subunit beta-like</fullName>
    </submittedName>
</protein>